<comment type="cofactor">
    <cofactor evidence="6">
        <name>Fe(3+)</name>
        <dbReference type="ChEBI" id="CHEBI:29034"/>
    </cofactor>
    <text evidence="6">Binds 1 Fe(3+) ion per subunit.</text>
</comment>
<dbReference type="PIRSF" id="PIRSF000071">
    <property type="entry name" value="Rubredoxin"/>
    <property type="match status" value="1"/>
</dbReference>
<name>A0ABS8WHI8_9GAMM</name>
<evidence type="ECO:0000259" key="7">
    <source>
        <dbReference type="PROSITE" id="PS50903"/>
    </source>
</evidence>
<dbReference type="PROSITE" id="PS50903">
    <property type="entry name" value="RUBREDOXIN_LIKE"/>
    <property type="match status" value="1"/>
</dbReference>
<dbReference type="PRINTS" id="PR00163">
    <property type="entry name" value="RUBREDOXIN"/>
</dbReference>
<keyword evidence="5 6" id="KW-0408">Iron</keyword>
<evidence type="ECO:0000256" key="1">
    <source>
        <dbReference type="ARBA" id="ARBA00005337"/>
    </source>
</evidence>
<protein>
    <recommendedName>
        <fullName evidence="6">Rubredoxin</fullName>
    </recommendedName>
</protein>
<reference evidence="8 9" key="1">
    <citation type="journal article" date="2022" name="Environ. Microbiol. Rep.">
        <title>Eco-phylogenetic analyses reveal divergent evolution of vitamin B12 metabolism in the marine bacterial family 'Psychromonadaceae'.</title>
        <authorList>
            <person name="Jin X."/>
            <person name="Yang Y."/>
            <person name="Cao H."/>
            <person name="Gao B."/>
            <person name="Zhao Z."/>
        </authorList>
    </citation>
    <scope>NUCLEOTIDE SEQUENCE [LARGE SCALE GENOMIC DNA]</scope>
    <source>
        <strain evidence="8 9">MKS20</strain>
    </source>
</reference>
<evidence type="ECO:0000256" key="5">
    <source>
        <dbReference type="ARBA" id="ARBA00023004"/>
    </source>
</evidence>
<evidence type="ECO:0000256" key="2">
    <source>
        <dbReference type="ARBA" id="ARBA00022448"/>
    </source>
</evidence>
<dbReference type="PROSITE" id="PS00202">
    <property type="entry name" value="RUBREDOXIN"/>
    <property type="match status" value="1"/>
</dbReference>
<keyword evidence="3 6" id="KW-0479">Metal-binding</keyword>
<dbReference type="InterPro" id="IPR018527">
    <property type="entry name" value="Rubredoxin_Fe_BS"/>
</dbReference>
<dbReference type="SUPFAM" id="SSF57802">
    <property type="entry name" value="Rubredoxin-like"/>
    <property type="match status" value="1"/>
</dbReference>
<dbReference type="EMBL" id="JAIMJA010000026">
    <property type="protein sequence ID" value="MCE2596840.1"/>
    <property type="molecule type" value="Genomic_DNA"/>
</dbReference>
<feature type="domain" description="Rubredoxin-like" evidence="7">
    <location>
        <begin position="5"/>
        <end position="56"/>
    </location>
</feature>
<evidence type="ECO:0000256" key="4">
    <source>
        <dbReference type="ARBA" id="ARBA00022982"/>
    </source>
</evidence>
<dbReference type="InterPro" id="IPR024934">
    <property type="entry name" value="Rubredoxin-like_dom"/>
</dbReference>
<dbReference type="CDD" id="cd00730">
    <property type="entry name" value="rubredoxin"/>
    <property type="match status" value="1"/>
</dbReference>
<comment type="caution">
    <text evidence="8">The sequence shown here is derived from an EMBL/GenBank/DDBJ whole genome shotgun (WGS) entry which is preliminary data.</text>
</comment>
<comment type="similarity">
    <text evidence="1 6">Belongs to the rubredoxin family.</text>
</comment>
<dbReference type="InterPro" id="IPR024922">
    <property type="entry name" value="Rubredoxin"/>
</dbReference>
<dbReference type="PANTHER" id="PTHR47627">
    <property type="entry name" value="RUBREDOXIN"/>
    <property type="match status" value="1"/>
</dbReference>
<evidence type="ECO:0000313" key="9">
    <source>
        <dbReference type="Proteomes" id="UP001201273"/>
    </source>
</evidence>
<keyword evidence="9" id="KW-1185">Reference proteome</keyword>
<dbReference type="InterPro" id="IPR050526">
    <property type="entry name" value="Rubredoxin_ET"/>
</dbReference>
<dbReference type="PANTHER" id="PTHR47627:SF1">
    <property type="entry name" value="RUBREDOXIN-1-RELATED"/>
    <property type="match status" value="1"/>
</dbReference>
<dbReference type="Proteomes" id="UP001201273">
    <property type="component" value="Unassembled WGS sequence"/>
</dbReference>
<keyword evidence="2 6" id="KW-0813">Transport</keyword>
<organism evidence="8 9">
    <name type="scientific">Motilimonas cestriensis</name>
    <dbReference type="NCBI Taxonomy" id="2742685"/>
    <lineage>
        <taxon>Bacteria</taxon>
        <taxon>Pseudomonadati</taxon>
        <taxon>Pseudomonadota</taxon>
        <taxon>Gammaproteobacteria</taxon>
        <taxon>Alteromonadales</taxon>
        <taxon>Alteromonadales genera incertae sedis</taxon>
        <taxon>Motilimonas</taxon>
    </lineage>
</organism>
<accession>A0ABS8WHI8</accession>
<evidence type="ECO:0000256" key="3">
    <source>
        <dbReference type="ARBA" id="ARBA00022723"/>
    </source>
</evidence>
<dbReference type="Pfam" id="PF00301">
    <property type="entry name" value="Rubredoxin"/>
    <property type="match status" value="1"/>
</dbReference>
<keyword evidence="4 6" id="KW-0249">Electron transport</keyword>
<gene>
    <name evidence="8" type="ORF">K6Y31_18860</name>
</gene>
<dbReference type="Gene3D" id="2.20.28.10">
    <property type="match status" value="1"/>
</dbReference>
<proteinExistence type="inferred from homology"/>
<evidence type="ECO:0000256" key="6">
    <source>
        <dbReference type="PIRNR" id="PIRNR000071"/>
    </source>
</evidence>
<dbReference type="InterPro" id="IPR024935">
    <property type="entry name" value="Rubredoxin_dom"/>
</dbReference>
<sequence>MEKLMRRWRCQICGFVYDELRGLPEEGIPAGTLWSEIPEHWTCPDCGADKASFDMQPIR</sequence>
<evidence type="ECO:0000313" key="8">
    <source>
        <dbReference type="EMBL" id="MCE2596840.1"/>
    </source>
</evidence>